<evidence type="ECO:0000256" key="3">
    <source>
        <dbReference type="ARBA" id="ARBA00022679"/>
    </source>
</evidence>
<dbReference type="Pfam" id="PF03734">
    <property type="entry name" value="YkuD"/>
    <property type="match status" value="1"/>
</dbReference>
<reference evidence="9 10" key="1">
    <citation type="submission" date="2023-07" db="EMBL/GenBank/DDBJ databases">
        <title>Genomic Encyclopedia of Type Strains, Phase IV (KMG-IV): sequencing the most valuable type-strain genomes for metagenomic binning, comparative biology and taxonomic classification.</title>
        <authorList>
            <person name="Goeker M."/>
        </authorList>
    </citation>
    <scope>NUCLEOTIDE SEQUENCE [LARGE SCALE GENOMIC DNA]</scope>
    <source>
        <strain evidence="9 10">DSM 100301</strain>
    </source>
</reference>
<evidence type="ECO:0000256" key="5">
    <source>
        <dbReference type="ARBA" id="ARBA00022984"/>
    </source>
</evidence>
<gene>
    <name evidence="9" type="ORF">QO005_003675</name>
</gene>
<keyword evidence="5 7" id="KW-0573">Peptidoglycan synthesis</keyword>
<feature type="active site" description="Nucleophile" evidence="7">
    <location>
        <position position="144"/>
    </location>
</feature>
<dbReference type="RefSeq" id="WP_307159504.1">
    <property type="nucleotide sequence ID" value="NZ_JAUSWH010000014.1"/>
</dbReference>
<sequence>MNTLVVRPKPGHPQQGILQAGPLRLSAALGRSGIVTRKREGDGGTPRGQMRLLSGFHRGKTVATSLPMRRITANLLWCDAPAHPAYNRLVRLPLAVSHERLLRQDDLYDFCLVMDWNVNRRQRGCGSAIFFHQARPGYRPTEGCVAVAPRDMRRLLPHLSRRTVMKVMGL</sequence>
<accession>A0ABU0IGF8</accession>
<evidence type="ECO:0000256" key="1">
    <source>
        <dbReference type="ARBA" id="ARBA00004752"/>
    </source>
</evidence>
<keyword evidence="3" id="KW-0808">Transferase</keyword>
<dbReference type="PANTHER" id="PTHR38589:SF1">
    <property type="entry name" value="BLR0621 PROTEIN"/>
    <property type="match status" value="1"/>
</dbReference>
<organism evidence="9 10">
    <name type="scientific">Rhizobium paknamense</name>
    <dbReference type="NCBI Taxonomy" id="1206817"/>
    <lineage>
        <taxon>Bacteria</taxon>
        <taxon>Pseudomonadati</taxon>
        <taxon>Pseudomonadota</taxon>
        <taxon>Alphaproteobacteria</taxon>
        <taxon>Hyphomicrobiales</taxon>
        <taxon>Rhizobiaceae</taxon>
        <taxon>Rhizobium/Agrobacterium group</taxon>
        <taxon>Rhizobium</taxon>
    </lineage>
</organism>
<dbReference type="CDD" id="cd16913">
    <property type="entry name" value="YkuD_like"/>
    <property type="match status" value="1"/>
</dbReference>
<comment type="pathway">
    <text evidence="1 7">Cell wall biogenesis; peptidoglycan biosynthesis.</text>
</comment>
<evidence type="ECO:0000259" key="8">
    <source>
        <dbReference type="PROSITE" id="PS52029"/>
    </source>
</evidence>
<dbReference type="Proteomes" id="UP001235269">
    <property type="component" value="Unassembled WGS sequence"/>
</dbReference>
<protein>
    <submittedName>
        <fullName evidence="9">L,D-peptidoglycan transpeptidase YkuD (ErfK/YbiS/YcfS/YnhG family)</fullName>
    </submittedName>
</protein>
<evidence type="ECO:0000256" key="6">
    <source>
        <dbReference type="ARBA" id="ARBA00023316"/>
    </source>
</evidence>
<dbReference type="EMBL" id="JAUSWH010000014">
    <property type="protein sequence ID" value="MDQ0457319.1"/>
    <property type="molecule type" value="Genomic_DNA"/>
</dbReference>
<keyword evidence="4 7" id="KW-0133">Cell shape</keyword>
<comment type="similarity">
    <text evidence="2">Belongs to the YkuD family.</text>
</comment>
<dbReference type="InterPro" id="IPR005490">
    <property type="entry name" value="LD_TPept_cat_dom"/>
</dbReference>
<dbReference type="InterPro" id="IPR038063">
    <property type="entry name" value="Transpep_catalytic_dom"/>
</dbReference>
<keyword evidence="10" id="KW-1185">Reference proteome</keyword>
<evidence type="ECO:0000313" key="9">
    <source>
        <dbReference type="EMBL" id="MDQ0457319.1"/>
    </source>
</evidence>
<keyword evidence="6 7" id="KW-0961">Cell wall biogenesis/degradation</keyword>
<proteinExistence type="inferred from homology"/>
<feature type="domain" description="L,D-TPase catalytic" evidence="8">
    <location>
        <begin position="1"/>
        <end position="168"/>
    </location>
</feature>
<comment type="caution">
    <text evidence="9">The sequence shown here is derived from an EMBL/GenBank/DDBJ whole genome shotgun (WGS) entry which is preliminary data.</text>
</comment>
<evidence type="ECO:0000256" key="2">
    <source>
        <dbReference type="ARBA" id="ARBA00005992"/>
    </source>
</evidence>
<evidence type="ECO:0000313" key="10">
    <source>
        <dbReference type="Proteomes" id="UP001235269"/>
    </source>
</evidence>
<dbReference type="PANTHER" id="PTHR38589">
    <property type="entry name" value="BLR0621 PROTEIN"/>
    <property type="match status" value="1"/>
</dbReference>
<name>A0ABU0IGF8_9HYPH</name>
<evidence type="ECO:0000256" key="7">
    <source>
        <dbReference type="PROSITE-ProRule" id="PRU01373"/>
    </source>
</evidence>
<feature type="active site" description="Proton donor/acceptor" evidence="7">
    <location>
        <position position="132"/>
    </location>
</feature>
<dbReference type="PROSITE" id="PS52029">
    <property type="entry name" value="LD_TPASE"/>
    <property type="match status" value="1"/>
</dbReference>
<dbReference type="SUPFAM" id="SSF141523">
    <property type="entry name" value="L,D-transpeptidase catalytic domain-like"/>
    <property type="match status" value="1"/>
</dbReference>
<evidence type="ECO:0000256" key="4">
    <source>
        <dbReference type="ARBA" id="ARBA00022960"/>
    </source>
</evidence>